<accession>Q0HSG4</accession>
<reference evidence="10" key="1">
    <citation type="submission" date="2006-08" db="EMBL/GenBank/DDBJ databases">
        <title>Complete sequence of Chromosome1 of Shewanella sp. MR-7.</title>
        <authorList>
            <consortium name="US DOE Joint Genome Institute"/>
            <person name="Copeland A."/>
            <person name="Lucas S."/>
            <person name="Lapidus A."/>
            <person name="Barry K."/>
            <person name="Detter J.C."/>
            <person name="Glavina del Rio T."/>
            <person name="Hammon N."/>
            <person name="Israni S."/>
            <person name="Dalin E."/>
            <person name="Tice H."/>
            <person name="Pitluck S."/>
            <person name="Kiss H."/>
            <person name="Brettin T."/>
            <person name="Bruce D."/>
            <person name="Han C."/>
            <person name="Tapia R."/>
            <person name="Gilna P."/>
            <person name="Schmutz J."/>
            <person name="Larimer F."/>
            <person name="Land M."/>
            <person name="Hauser L."/>
            <person name="Kyrpides N."/>
            <person name="Mikhailova N."/>
            <person name="Nealson K."/>
            <person name="Konstantinidis K."/>
            <person name="Klappenbach J."/>
            <person name="Tiedje J."/>
            <person name="Richardson P."/>
        </authorList>
    </citation>
    <scope>NUCLEOTIDE SEQUENCE</scope>
    <source>
        <strain evidence="10">MR-7</strain>
    </source>
</reference>
<name>Q0HSG4_SHESR</name>
<dbReference type="GO" id="GO:0005886">
    <property type="term" value="C:plasma membrane"/>
    <property type="evidence" value="ECO:0007669"/>
    <property type="project" value="UniProtKB-SubCell"/>
</dbReference>
<gene>
    <name evidence="10" type="ordered locus">Shewmr7_2957</name>
</gene>
<keyword evidence="5" id="KW-0169">Cobalamin biosynthesis</keyword>
<dbReference type="UniPathway" id="UPA00148"/>
<protein>
    <submittedName>
        <fullName evidence="10">Cobalamin biosynthesis protein CbiB</fullName>
    </submittedName>
</protein>
<dbReference type="Pfam" id="PF03186">
    <property type="entry name" value="CobD_Cbib"/>
    <property type="match status" value="1"/>
</dbReference>
<keyword evidence="7 9" id="KW-1133">Transmembrane helix</keyword>
<dbReference type="PANTHER" id="PTHR34308">
    <property type="entry name" value="COBALAMIN BIOSYNTHESIS PROTEIN CBIB"/>
    <property type="match status" value="1"/>
</dbReference>
<evidence type="ECO:0000256" key="4">
    <source>
        <dbReference type="ARBA" id="ARBA00022475"/>
    </source>
</evidence>
<evidence type="ECO:0000256" key="7">
    <source>
        <dbReference type="ARBA" id="ARBA00022989"/>
    </source>
</evidence>
<sequence>MHSSSFYQQLVEIDGALFEGFLVLFFALLLARLAPLPREMQPLIWFSHLAKQLAAKVNRPGRAPSQQATAGFLAMLLLVFPFWAIITFLLELAAFPWFFEFLVLYLCLTDAGFSQVADEIAKALKREDNTSAKKLLQPWIVRDTDNLSEVGLTKATIEKLATAPIYGTASTIFFFAIAGAPMVLAVRMIKQLELSWPPIQPKYQHFCSSVHLISTALLAIPAWLWSLSIAIQGGPKALAMLFRTSKNHPALRCYMMSVSLVANILRIELGGPQKFSGQRIDVAKIAHGPQPHQEMIAPAVKLTSRACAIWFSFITLLPIIWAGLRWLQTL</sequence>
<evidence type="ECO:0000256" key="3">
    <source>
        <dbReference type="ARBA" id="ARBA00006263"/>
    </source>
</evidence>
<evidence type="ECO:0000256" key="8">
    <source>
        <dbReference type="ARBA" id="ARBA00023136"/>
    </source>
</evidence>
<keyword evidence="4" id="KW-1003">Cell membrane</keyword>
<feature type="transmembrane region" description="Helical" evidence="9">
    <location>
        <begin position="165"/>
        <end position="189"/>
    </location>
</feature>
<evidence type="ECO:0000313" key="10">
    <source>
        <dbReference type="EMBL" id="ABI43941.1"/>
    </source>
</evidence>
<evidence type="ECO:0000256" key="2">
    <source>
        <dbReference type="ARBA" id="ARBA00004953"/>
    </source>
</evidence>
<proteinExistence type="inferred from homology"/>
<dbReference type="KEGG" id="shm:Shewmr7_2957"/>
<evidence type="ECO:0000256" key="6">
    <source>
        <dbReference type="ARBA" id="ARBA00022692"/>
    </source>
</evidence>
<feature type="transmembrane region" description="Helical" evidence="9">
    <location>
        <begin position="210"/>
        <end position="231"/>
    </location>
</feature>
<keyword evidence="6 9" id="KW-0812">Transmembrane</keyword>
<dbReference type="InterPro" id="IPR004485">
    <property type="entry name" value="Cobalamin_biosynth_CobD/CbiB"/>
</dbReference>
<feature type="transmembrane region" description="Helical" evidence="9">
    <location>
        <begin position="307"/>
        <end position="327"/>
    </location>
</feature>
<dbReference type="GO" id="GO:0048472">
    <property type="term" value="F:threonine-phosphate decarboxylase activity"/>
    <property type="evidence" value="ECO:0007669"/>
    <property type="project" value="InterPro"/>
</dbReference>
<dbReference type="GO" id="GO:0009236">
    <property type="term" value="P:cobalamin biosynthetic process"/>
    <property type="evidence" value="ECO:0007669"/>
    <property type="project" value="UniProtKB-UniPathway"/>
</dbReference>
<dbReference type="AlphaFoldDB" id="Q0HSG4"/>
<evidence type="ECO:0000256" key="1">
    <source>
        <dbReference type="ARBA" id="ARBA00004651"/>
    </source>
</evidence>
<comment type="pathway">
    <text evidence="2">Cofactor biosynthesis; adenosylcobalamin biosynthesis.</text>
</comment>
<feature type="transmembrane region" description="Helical" evidence="9">
    <location>
        <begin position="72"/>
        <end position="99"/>
    </location>
</feature>
<comment type="similarity">
    <text evidence="3">Belongs to the CobD/CbiB family.</text>
</comment>
<keyword evidence="8 9" id="KW-0472">Membrane</keyword>
<evidence type="ECO:0000256" key="5">
    <source>
        <dbReference type="ARBA" id="ARBA00022573"/>
    </source>
</evidence>
<dbReference type="PANTHER" id="PTHR34308:SF1">
    <property type="entry name" value="COBALAMIN BIOSYNTHESIS PROTEIN CBIB"/>
    <property type="match status" value="1"/>
</dbReference>
<dbReference type="EMBL" id="CP000444">
    <property type="protein sequence ID" value="ABI43941.1"/>
    <property type="molecule type" value="Genomic_DNA"/>
</dbReference>
<comment type="subcellular location">
    <subcellularLocation>
        <location evidence="1">Cell membrane</location>
        <topology evidence="1">Multi-pass membrane protein</topology>
    </subcellularLocation>
</comment>
<dbReference type="HOGENOM" id="CLU_072289_0_0_6"/>
<feature type="transmembrane region" description="Helical" evidence="9">
    <location>
        <begin position="15"/>
        <end position="34"/>
    </location>
</feature>
<organism evidence="10">
    <name type="scientific">Shewanella sp. (strain MR-7)</name>
    <dbReference type="NCBI Taxonomy" id="60481"/>
    <lineage>
        <taxon>Bacteria</taxon>
        <taxon>Pseudomonadati</taxon>
        <taxon>Pseudomonadota</taxon>
        <taxon>Gammaproteobacteria</taxon>
        <taxon>Alteromonadales</taxon>
        <taxon>Shewanellaceae</taxon>
        <taxon>Shewanella</taxon>
    </lineage>
</organism>
<evidence type="ECO:0000256" key="9">
    <source>
        <dbReference type="SAM" id="Phobius"/>
    </source>
</evidence>